<proteinExistence type="predicted"/>
<dbReference type="AlphaFoldDB" id="A0A6H1ZLC1"/>
<accession>A0A6H1ZLC1</accession>
<evidence type="ECO:0000313" key="1">
    <source>
        <dbReference type="EMBL" id="QJA48272.1"/>
    </source>
</evidence>
<organism evidence="1">
    <name type="scientific">viral metagenome</name>
    <dbReference type="NCBI Taxonomy" id="1070528"/>
    <lineage>
        <taxon>unclassified sequences</taxon>
        <taxon>metagenomes</taxon>
        <taxon>organismal metagenomes</taxon>
    </lineage>
</organism>
<evidence type="ECO:0000313" key="2">
    <source>
        <dbReference type="EMBL" id="QJH94415.1"/>
    </source>
</evidence>
<dbReference type="EMBL" id="MT144078">
    <property type="protein sequence ID" value="QJA48272.1"/>
    <property type="molecule type" value="Genomic_DNA"/>
</dbReference>
<name>A0A6H1ZLC1_9ZZZZ</name>
<protein>
    <submittedName>
        <fullName evidence="1">Uncharacterized protein</fullName>
    </submittedName>
</protein>
<sequence>MATLDITFDDVLREIDRLSALNTEGFTVQEMSIAVGRGPEWCRIKMAKLIQSGKAFCNGRAKRYRIDGLPTYVPVYLIKKE</sequence>
<dbReference type="EMBL" id="MT144600">
    <property type="protein sequence ID" value="QJH94415.1"/>
    <property type="molecule type" value="Genomic_DNA"/>
</dbReference>
<gene>
    <name evidence="1" type="ORF">TM448A00891_0007</name>
    <name evidence="2" type="ORF">TM448B00218_0058</name>
</gene>
<reference evidence="1" key="1">
    <citation type="submission" date="2020-03" db="EMBL/GenBank/DDBJ databases">
        <title>The deep terrestrial virosphere.</title>
        <authorList>
            <person name="Holmfeldt K."/>
            <person name="Nilsson E."/>
            <person name="Simone D."/>
            <person name="Lopez-Fernandez M."/>
            <person name="Wu X."/>
            <person name="de Brujin I."/>
            <person name="Lundin D."/>
            <person name="Andersson A."/>
            <person name="Bertilsson S."/>
            <person name="Dopson M."/>
        </authorList>
    </citation>
    <scope>NUCLEOTIDE SEQUENCE</scope>
    <source>
        <strain evidence="1">TM448A00891</strain>
        <strain evidence="2">TM448B00218</strain>
    </source>
</reference>